<name>A0ACC1MFQ0_9APHY</name>
<evidence type="ECO:0000313" key="1">
    <source>
        <dbReference type="EMBL" id="KAJ2964181.1"/>
    </source>
</evidence>
<dbReference type="EMBL" id="JANSHE010007189">
    <property type="protein sequence ID" value="KAJ2964181.1"/>
    <property type="molecule type" value="Genomic_DNA"/>
</dbReference>
<keyword evidence="2" id="KW-1185">Reference proteome</keyword>
<gene>
    <name evidence="1" type="ORF">NUW54_g14248</name>
</gene>
<comment type="caution">
    <text evidence="1">The sequence shown here is derived from an EMBL/GenBank/DDBJ whole genome shotgun (WGS) entry which is preliminary data.</text>
</comment>
<protein>
    <submittedName>
        <fullName evidence="1">Uncharacterized protein</fullName>
    </submittedName>
</protein>
<organism evidence="1 2">
    <name type="scientific">Trametes sanguinea</name>
    <dbReference type="NCBI Taxonomy" id="158606"/>
    <lineage>
        <taxon>Eukaryota</taxon>
        <taxon>Fungi</taxon>
        <taxon>Dikarya</taxon>
        <taxon>Basidiomycota</taxon>
        <taxon>Agaricomycotina</taxon>
        <taxon>Agaricomycetes</taxon>
        <taxon>Polyporales</taxon>
        <taxon>Polyporaceae</taxon>
        <taxon>Trametes</taxon>
    </lineage>
</organism>
<dbReference type="Proteomes" id="UP001144978">
    <property type="component" value="Unassembled WGS sequence"/>
</dbReference>
<reference evidence="1" key="1">
    <citation type="submission" date="2022-08" db="EMBL/GenBank/DDBJ databases">
        <title>Genome Sequence of Pycnoporus sanguineus.</title>
        <authorList>
            <person name="Buettner E."/>
        </authorList>
    </citation>
    <scope>NUCLEOTIDE SEQUENCE</scope>
    <source>
        <strain evidence="1">CG-C14</strain>
    </source>
</reference>
<evidence type="ECO:0000313" key="2">
    <source>
        <dbReference type="Proteomes" id="UP001144978"/>
    </source>
</evidence>
<proteinExistence type="predicted"/>
<sequence>MAPHVSCNLVKRSSDYPSGDDNHVSGIIIAGIAVAAAIGVGTAIWLTVRWYRKHSAEKREKRRGSAFVNFTGSGDEKDSLPRCVYARVHSHTVFTDEPHPPLALGPRCQ</sequence>
<accession>A0ACC1MFQ0</accession>